<dbReference type="Gramene" id="rna-AYBTSS11_LOCUS26873">
    <property type="protein sequence ID" value="CAJ1974789.1"/>
    <property type="gene ID" value="gene-AYBTSS11_LOCUS26873"/>
</dbReference>
<proteinExistence type="predicted"/>
<evidence type="ECO:0000256" key="2">
    <source>
        <dbReference type="ARBA" id="ARBA00023125"/>
    </source>
</evidence>
<sequence length="205" mass="23679">MEDASFNLPPGFFFSPTDEELVLHFLYSKASLLPCHPNIIPDLDFSQLDPWELNGKALFSGNQYYFFTKVNENRTTENGCWKEIGVTEPILTTVDKKVGMKKYLVFHIDEEASHGTETNWVMQEYHICSSGFETVSYASARRRRKHDQSWSKWVLCRVYEKMRSQQGVINCCTCSDDDESGSELSWLDEVYLSLDDDLEEIGMPN</sequence>
<evidence type="ECO:0000256" key="4">
    <source>
        <dbReference type="ARBA" id="ARBA00023242"/>
    </source>
</evidence>
<evidence type="ECO:0000313" key="6">
    <source>
        <dbReference type="EMBL" id="CAJ1974789.1"/>
    </source>
</evidence>
<evidence type="ECO:0000259" key="5">
    <source>
        <dbReference type="PROSITE" id="PS51005"/>
    </source>
</evidence>
<evidence type="ECO:0000256" key="3">
    <source>
        <dbReference type="ARBA" id="ARBA00023163"/>
    </source>
</evidence>
<dbReference type="Proteomes" id="UP001189624">
    <property type="component" value="Chromosome 9"/>
</dbReference>
<keyword evidence="1" id="KW-0805">Transcription regulation</keyword>
<dbReference type="SUPFAM" id="SSF101941">
    <property type="entry name" value="NAC domain"/>
    <property type="match status" value="1"/>
</dbReference>
<dbReference type="PANTHER" id="PTHR31719">
    <property type="entry name" value="NAC TRANSCRIPTION FACTOR 56"/>
    <property type="match status" value="1"/>
</dbReference>
<dbReference type="AlphaFoldDB" id="A0AA86TI54"/>
<keyword evidence="2" id="KW-0238">DNA-binding</keyword>
<dbReference type="PROSITE" id="PS51005">
    <property type="entry name" value="NAC"/>
    <property type="match status" value="1"/>
</dbReference>
<reference evidence="6" key="1">
    <citation type="submission" date="2023-10" db="EMBL/GenBank/DDBJ databases">
        <authorList>
            <person name="Domelevo Entfellner J.-B."/>
        </authorList>
    </citation>
    <scope>NUCLEOTIDE SEQUENCE</scope>
</reference>
<protein>
    <recommendedName>
        <fullName evidence="5">NAC domain-containing protein</fullName>
    </recommendedName>
</protein>
<gene>
    <name evidence="6" type="ORF">AYBTSS11_LOCUS26873</name>
</gene>
<accession>A0AA86TI54</accession>
<dbReference type="GO" id="GO:0003677">
    <property type="term" value="F:DNA binding"/>
    <property type="evidence" value="ECO:0007669"/>
    <property type="project" value="UniProtKB-KW"/>
</dbReference>
<dbReference type="InterPro" id="IPR003441">
    <property type="entry name" value="NAC-dom"/>
</dbReference>
<dbReference type="InterPro" id="IPR036093">
    <property type="entry name" value="NAC_dom_sf"/>
</dbReference>
<name>A0AA86TI54_9FABA</name>
<keyword evidence="7" id="KW-1185">Reference proteome</keyword>
<keyword evidence="3" id="KW-0804">Transcription</keyword>
<dbReference type="PANTHER" id="PTHR31719:SF85">
    <property type="entry name" value="NAC DOMAIN-CONTAINING PROTEIN"/>
    <property type="match status" value="1"/>
</dbReference>
<organism evidence="6 7">
    <name type="scientific">Sphenostylis stenocarpa</name>
    <dbReference type="NCBI Taxonomy" id="92480"/>
    <lineage>
        <taxon>Eukaryota</taxon>
        <taxon>Viridiplantae</taxon>
        <taxon>Streptophyta</taxon>
        <taxon>Embryophyta</taxon>
        <taxon>Tracheophyta</taxon>
        <taxon>Spermatophyta</taxon>
        <taxon>Magnoliopsida</taxon>
        <taxon>eudicotyledons</taxon>
        <taxon>Gunneridae</taxon>
        <taxon>Pentapetalae</taxon>
        <taxon>rosids</taxon>
        <taxon>fabids</taxon>
        <taxon>Fabales</taxon>
        <taxon>Fabaceae</taxon>
        <taxon>Papilionoideae</taxon>
        <taxon>50 kb inversion clade</taxon>
        <taxon>NPAAA clade</taxon>
        <taxon>indigoferoid/millettioid clade</taxon>
        <taxon>Phaseoleae</taxon>
        <taxon>Sphenostylis</taxon>
    </lineage>
</organism>
<evidence type="ECO:0000256" key="1">
    <source>
        <dbReference type="ARBA" id="ARBA00023015"/>
    </source>
</evidence>
<dbReference type="Gene3D" id="2.170.150.80">
    <property type="entry name" value="NAC domain"/>
    <property type="match status" value="1"/>
</dbReference>
<dbReference type="Pfam" id="PF02365">
    <property type="entry name" value="NAM"/>
    <property type="match status" value="1"/>
</dbReference>
<keyword evidence="4" id="KW-0539">Nucleus</keyword>
<dbReference type="GO" id="GO:0006355">
    <property type="term" value="P:regulation of DNA-templated transcription"/>
    <property type="evidence" value="ECO:0007669"/>
    <property type="project" value="InterPro"/>
</dbReference>
<evidence type="ECO:0000313" key="7">
    <source>
        <dbReference type="Proteomes" id="UP001189624"/>
    </source>
</evidence>
<dbReference type="GO" id="GO:0048731">
    <property type="term" value="P:system development"/>
    <property type="evidence" value="ECO:0007669"/>
    <property type="project" value="TreeGrafter"/>
</dbReference>
<feature type="domain" description="NAC" evidence="5">
    <location>
        <begin position="8"/>
        <end position="161"/>
    </location>
</feature>
<dbReference type="EMBL" id="OY731406">
    <property type="protein sequence ID" value="CAJ1974789.1"/>
    <property type="molecule type" value="Genomic_DNA"/>
</dbReference>